<reference evidence="1 2" key="1">
    <citation type="submission" date="2019-03" db="EMBL/GenBank/DDBJ databases">
        <title>Genomic Encyclopedia of Type Strains, Phase IV (KMG-IV): sequencing the most valuable type-strain genomes for metagenomic binning, comparative biology and taxonomic classification.</title>
        <authorList>
            <person name="Goeker M."/>
        </authorList>
    </citation>
    <scope>NUCLEOTIDE SEQUENCE [LARGE SCALE GENOMIC DNA]</scope>
    <source>
        <strain evidence="1 2">DSM 26752</strain>
    </source>
</reference>
<dbReference type="AlphaFoldDB" id="A0A4R3KLS6"/>
<accession>A0A4R3KLS6</accession>
<dbReference type="EMBL" id="SMAE01000028">
    <property type="protein sequence ID" value="TCS85130.1"/>
    <property type="molecule type" value="Genomic_DNA"/>
</dbReference>
<dbReference type="Proteomes" id="UP000294567">
    <property type="component" value="Unassembled WGS sequence"/>
</dbReference>
<keyword evidence="2" id="KW-1185">Reference proteome</keyword>
<sequence length="81" mass="9405">ICKSDEETLLNQLIGKVWEFPVDDIELLANTGNFPVIRYYRNGNKTKVRVFSETSPAEDAHLEEPNLEDLYLYYNPEQLQG</sequence>
<name>A0A4R3KLS6_9FIRM</name>
<evidence type="ECO:0000313" key="1">
    <source>
        <dbReference type="EMBL" id="TCS85130.1"/>
    </source>
</evidence>
<dbReference type="RefSeq" id="WP_211333340.1">
    <property type="nucleotide sequence ID" value="NZ_SMAE01000028.1"/>
</dbReference>
<protein>
    <submittedName>
        <fullName evidence="1">Uncharacterized protein</fullName>
    </submittedName>
</protein>
<comment type="caution">
    <text evidence="1">The sequence shown here is derived from an EMBL/GenBank/DDBJ whole genome shotgun (WGS) entry which is preliminary data.</text>
</comment>
<organism evidence="1 2">
    <name type="scientific">Keratinibaculum paraultunense</name>
    <dbReference type="NCBI Taxonomy" id="1278232"/>
    <lineage>
        <taxon>Bacteria</taxon>
        <taxon>Bacillati</taxon>
        <taxon>Bacillota</taxon>
        <taxon>Tissierellia</taxon>
        <taxon>Tissierellales</taxon>
        <taxon>Tepidimicrobiaceae</taxon>
        <taxon>Keratinibaculum</taxon>
    </lineage>
</organism>
<proteinExistence type="predicted"/>
<evidence type="ECO:0000313" key="2">
    <source>
        <dbReference type="Proteomes" id="UP000294567"/>
    </source>
</evidence>
<feature type="non-terminal residue" evidence="1">
    <location>
        <position position="1"/>
    </location>
</feature>
<gene>
    <name evidence="1" type="ORF">EDD65_1284</name>
</gene>